<accession>A0A975T0W7</accession>
<dbReference type="KEGG" id="nps:KRR39_03985"/>
<gene>
    <name evidence="1" type="ORF">KRR39_03985</name>
</gene>
<evidence type="ECO:0000313" key="2">
    <source>
        <dbReference type="Proteomes" id="UP000683575"/>
    </source>
</evidence>
<keyword evidence="2" id="KW-1185">Reference proteome</keyword>
<dbReference type="RefSeq" id="WP_216940846.1">
    <property type="nucleotide sequence ID" value="NZ_CP077062.1"/>
</dbReference>
<dbReference type="Proteomes" id="UP000683575">
    <property type="component" value="Chromosome"/>
</dbReference>
<organism evidence="1 2">
    <name type="scientific">Nocardioides panacis</name>
    <dbReference type="NCBI Taxonomy" id="2849501"/>
    <lineage>
        <taxon>Bacteria</taxon>
        <taxon>Bacillati</taxon>
        <taxon>Actinomycetota</taxon>
        <taxon>Actinomycetes</taxon>
        <taxon>Propionibacteriales</taxon>
        <taxon>Nocardioidaceae</taxon>
        <taxon>Nocardioides</taxon>
    </lineage>
</organism>
<dbReference type="AlphaFoldDB" id="A0A975T0W7"/>
<reference evidence="1" key="1">
    <citation type="submission" date="2021-06" db="EMBL/GenBank/DDBJ databases">
        <title>Complete genome sequence of Nocardioides sp. G188.</title>
        <authorList>
            <person name="Im W.-T."/>
        </authorList>
    </citation>
    <scope>NUCLEOTIDE SEQUENCE</scope>
    <source>
        <strain evidence="1">G188</strain>
    </source>
</reference>
<name>A0A975T0W7_9ACTN</name>
<evidence type="ECO:0000313" key="1">
    <source>
        <dbReference type="EMBL" id="QWZ09000.1"/>
    </source>
</evidence>
<dbReference type="EMBL" id="CP077062">
    <property type="protein sequence ID" value="QWZ09000.1"/>
    <property type="molecule type" value="Genomic_DNA"/>
</dbReference>
<protein>
    <submittedName>
        <fullName evidence="1">Uncharacterized protein</fullName>
    </submittedName>
</protein>
<sequence length="78" mass="8783">MTLQQLQRTPRRLVVAGRRMAAWHVTSQQQARRNALVASTALTQRRRELLEVEDFLAQHAARRGPVAVPGQRVASRSA</sequence>
<proteinExistence type="predicted"/>